<feature type="compositionally biased region" description="Pro residues" evidence="1">
    <location>
        <begin position="14"/>
        <end position="27"/>
    </location>
</feature>
<feature type="compositionally biased region" description="Low complexity" evidence="1">
    <location>
        <begin position="28"/>
        <end position="40"/>
    </location>
</feature>
<dbReference type="Proteomes" id="UP000305921">
    <property type="component" value="Unassembled WGS sequence"/>
</dbReference>
<proteinExistence type="predicted"/>
<accession>A0A5R9DVU9</accession>
<gene>
    <name evidence="2" type="ORF">FEF34_38305</name>
</gene>
<evidence type="ECO:0000313" key="3">
    <source>
        <dbReference type="Proteomes" id="UP000305921"/>
    </source>
</evidence>
<evidence type="ECO:0008006" key="4">
    <source>
        <dbReference type="Google" id="ProtNLM"/>
    </source>
</evidence>
<dbReference type="EMBL" id="VAWE01000002">
    <property type="protein sequence ID" value="TLQ39253.1"/>
    <property type="molecule type" value="Genomic_DNA"/>
</dbReference>
<dbReference type="RefSeq" id="WP_138058065.1">
    <property type="nucleotide sequence ID" value="NZ_VAWE01000002.1"/>
</dbReference>
<protein>
    <recommendedName>
        <fullName evidence="4">ATP-binding protein</fullName>
    </recommendedName>
</protein>
<feature type="region of interest" description="Disordered" evidence="1">
    <location>
        <begin position="1"/>
        <end position="48"/>
    </location>
</feature>
<dbReference type="OrthoDB" id="4955412at2"/>
<reference evidence="2 3" key="1">
    <citation type="submission" date="2019-05" db="EMBL/GenBank/DDBJ databases">
        <title>Streptomyces marianii sp. nov., a novel marine actinomycete from southern coast of India.</title>
        <authorList>
            <person name="Iniyan A.M."/>
            <person name="Wink J."/>
            <person name="Ramprasad E."/>
            <person name="Ramana C.V."/>
            <person name="Bunk B."/>
            <person name="Sproer C."/>
            <person name="Joseph F.-J.R.S."/>
            <person name="Vincent S.G.P."/>
        </authorList>
    </citation>
    <scope>NUCLEOTIDE SEQUENCE [LARGE SCALE GENOMIC DNA]</scope>
    <source>
        <strain evidence="2 3">ICN19</strain>
    </source>
</reference>
<keyword evidence="3" id="KW-1185">Reference proteome</keyword>
<comment type="caution">
    <text evidence="2">The sequence shown here is derived from an EMBL/GenBank/DDBJ whole genome shotgun (WGS) entry which is preliminary data.</text>
</comment>
<dbReference type="AlphaFoldDB" id="A0A5R9DVU9"/>
<sequence length="535" mass="57564">MTDLTTRVTLPLPAGEPRPARPAPPAEPDQTAAAAAEEQQGTGRGPKMSQADVLLHMGMDEYVLVRCDQTAYAVPAEGPPIARPLRAAGGFGGTVSLRQLLNRSYVLRTGRAPSQGCLTDAIASMASIAAVDAPDQPVHLRIAPDPVDKQATWLDLGRPDGLSVCIEPGTWSVTTPPVGEGPLWRRTRLTGELPLPERDPGGWQAGLGQLRELSALAEPSWRMAVAWLLAGLRPNMPRPIAYFNGERGTAKTTTARQLLRVLDGIRAEVRNVPRSEDDGAVAASAGWTMGLDNIAGIPQWLSDFLCRTVTGASVAKREMYTDDDVTSWAYQRPVLLTGIDVGALQPDLAERLLPFTLEAIDSKARRSEHDLWHRYQAAHGGILGGLLDLAAEVWARLPDAAAQLGHRPRMADWAELLWALDAVTGWDTLATYTGAQEEITDDVLDADPVATALTRWASTAGTTQWQATTGQIDTTLRPPGPLPDAWPKTTALLSARLTSLAPALRQRGIDIRKLPRTGSGRGFRITLERAADPST</sequence>
<evidence type="ECO:0000256" key="1">
    <source>
        <dbReference type="SAM" id="MobiDB-lite"/>
    </source>
</evidence>
<evidence type="ECO:0000313" key="2">
    <source>
        <dbReference type="EMBL" id="TLQ39253.1"/>
    </source>
</evidence>
<organism evidence="2 3">
    <name type="scientific">Streptomyces marianii</name>
    <dbReference type="NCBI Taxonomy" id="1817406"/>
    <lineage>
        <taxon>Bacteria</taxon>
        <taxon>Bacillati</taxon>
        <taxon>Actinomycetota</taxon>
        <taxon>Actinomycetes</taxon>
        <taxon>Kitasatosporales</taxon>
        <taxon>Streptomycetaceae</taxon>
        <taxon>Streptomyces</taxon>
    </lineage>
</organism>
<name>A0A5R9DVU9_9ACTN</name>